<protein>
    <recommendedName>
        <fullName evidence="3">Terpene synthase</fullName>
    </recommendedName>
</protein>
<name>A0A7R9LXA9_9ACAR</name>
<keyword evidence="2" id="KW-1185">Reference proteome</keyword>
<dbReference type="EMBL" id="CAJPIZ010043271">
    <property type="protein sequence ID" value="CAG2121964.1"/>
    <property type="molecule type" value="Genomic_DNA"/>
</dbReference>
<dbReference type="AlphaFoldDB" id="A0A7R9LXA9"/>
<dbReference type="Pfam" id="PF19086">
    <property type="entry name" value="Terpene_syn_C_2"/>
    <property type="match status" value="1"/>
</dbReference>
<accession>A0A7R9LXA9</accession>
<dbReference type="InterPro" id="IPR008949">
    <property type="entry name" value="Isoprenoid_synthase_dom_sf"/>
</dbReference>
<dbReference type="Gene3D" id="1.10.600.10">
    <property type="entry name" value="Farnesyl Diphosphate Synthase"/>
    <property type="match status" value="1"/>
</dbReference>
<dbReference type="Proteomes" id="UP000759131">
    <property type="component" value="Unassembled WGS sequence"/>
</dbReference>
<sequence length="79" mass="9123">MEIIISLIEYSDEIHVPDNEWSDPRIARLRDLCNLSIVYINDVYSFEKELNEQNGVLERMLVNTVAYHSLREGITIAAA</sequence>
<organism evidence="1">
    <name type="scientific">Medioppia subpectinata</name>
    <dbReference type="NCBI Taxonomy" id="1979941"/>
    <lineage>
        <taxon>Eukaryota</taxon>
        <taxon>Metazoa</taxon>
        <taxon>Ecdysozoa</taxon>
        <taxon>Arthropoda</taxon>
        <taxon>Chelicerata</taxon>
        <taxon>Arachnida</taxon>
        <taxon>Acari</taxon>
        <taxon>Acariformes</taxon>
        <taxon>Sarcoptiformes</taxon>
        <taxon>Oribatida</taxon>
        <taxon>Brachypylina</taxon>
        <taxon>Oppioidea</taxon>
        <taxon>Oppiidae</taxon>
        <taxon>Medioppia</taxon>
    </lineage>
</organism>
<gene>
    <name evidence="1" type="ORF">OSB1V03_LOCUS21910</name>
</gene>
<dbReference type="OrthoDB" id="2861623at2759"/>
<evidence type="ECO:0008006" key="3">
    <source>
        <dbReference type="Google" id="ProtNLM"/>
    </source>
</evidence>
<proteinExistence type="predicted"/>
<evidence type="ECO:0000313" key="2">
    <source>
        <dbReference type="Proteomes" id="UP000759131"/>
    </source>
</evidence>
<dbReference type="EMBL" id="OC897846">
    <property type="protein sequence ID" value="CAD7648388.1"/>
    <property type="molecule type" value="Genomic_DNA"/>
</dbReference>
<evidence type="ECO:0000313" key="1">
    <source>
        <dbReference type="EMBL" id="CAD7648388.1"/>
    </source>
</evidence>
<feature type="non-terminal residue" evidence="1">
    <location>
        <position position="79"/>
    </location>
</feature>
<reference evidence="1" key="1">
    <citation type="submission" date="2020-11" db="EMBL/GenBank/DDBJ databases">
        <authorList>
            <person name="Tran Van P."/>
        </authorList>
    </citation>
    <scope>NUCLEOTIDE SEQUENCE</scope>
</reference>
<dbReference type="SUPFAM" id="SSF48576">
    <property type="entry name" value="Terpenoid synthases"/>
    <property type="match status" value="1"/>
</dbReference>